<evidence type="ECO:0000313" key="4">
    <source>
        <dbReference type="Proteomes" id="UP000037035"/>
    </source>
</evidence>
<name>A0A0L6UYA8_9BASI</name>
<dbReference type="AlphaFoldDB" id="A0A0L6UYA8"/>
<organism evidence="3 4">
    <name type="scientific">Puccinia sorghi</name>
    <dbReference type="NCBI Taxonomy" id="27349"/>
    <lineage>
        <taxon>Eukaryota</taxon>
        <taxon>Fungi</taxon>
        <taxon>Dikarya</taxon>
        <taxon>Basidiomycota</taxon>
        <taxon>Pucciniomycotina</taxon>
        <taxon>Pucciniomycetes</taxon>
        <taxon>Pucciniales</taxon>
        <taxon>Pucciniaceae</taxon>
        <taxon>Puccinia</taxon>
    </lineage>
</organism>
<proteinExistence type="predicted"/>
<feature type="region of interest" description="Disordered" evidence="1">
    <location>
        <begin position="137"/>
        <end position="160"/>
    </location>
</feature>
<comment type="caution">
    <text evidence="3">The sequence shown here is derived from an EMBL/GenBank/DDBJ whole genome shotgun (WGS) entry which is preliminary data.</text>
</comment>
<evidence type="ECO:0008006" key="5">
    <source>
        <dbReference type="Google" id="ProtNLM"/>
    </source>
</evidence>
<evidence type="ECO:0000256" key="2">
    <source>
        <dbReference type="SAM" id="Phobius"/>
    </source>
</evidence>
<dbReference type="OrthoDB" id="4847360at2759"/>
<accession>A0A0L6UYA8</accession>
<keyword evidence="2" id="KW-1133">Transmembrane helix</keyword>
<keyword evidence="4" id="KW-1185">Reference proteome</keyword>
<sequence length="160" mass="18298">MTAWLEHAACQLQAVEQVFFAAQTEGNVYMLPLVLAWCVCQILLHTAIYAKRFPTDSIKVAFAILFMTDYEATWSQTYLMKVFNAEEVAFNKFLDNFKSSFFDHNHQHPAEDDPSAKLEHFQPTRRRSTQTLALLDGLPPTDESLPAWTEGKHPTRCGNE</sequence>
<evidence type="ECO:0000313" key="3">
    <source>
        <dbReference type="EMBL" id="KNZ53518.1"/>
    </source>
</evidence>
<dbReference type="EMBL" id="LAVV01008187">
    <property type="protein sequence ID" value="KNZ53518.1"/>
    <property type="molecule type" value="Genomic_DNA"/>
</dbReference>
<evidence type="ECO:0000256" key="1">
    <source>
        <dbReference type="SAM" id="MobiDB-lite"/>
    </source>
</evidence>
<reference evidence="3 4" key="1">
    <citation type="submission" date="2015-08" db="EMBL/GenBank/DDBJ databases">
        <title>Next Generation Sequencing and Analysis of the Genome of Puccinia sorghi L Schw, the Causal Agent of Maize Common Rust.</title>
        <authorList>
            <person name="Rochi L."/>
            <person name="Burguener G."/>
            <person name="Darino M."/>
            <person name="Turjanski A."/>
            <person name="Kreff E."/>
            <person name="Dieguez M.J."/>
            <person name="Sacco F."/>
        </authorList>
    </citation>
    <scope>NUCLEOTIDE SEQUENCE [LARGE SCALE GENOMIC DNA]</scope>
    <source>
        <strain evidence="3 4">RO10H11247</strain>
    </source>
</reference>
<gene>
    <name evidence="3" type="ORF">VP01_3216g1</name>
</gene>
<keyword evidence="2" id="KW-0812">Transmembrane</keyword>
<keyword evidence="2" id="KW-0472">Membrane</keyword>
<dbReference type="Proteomes" id="UP000037035">
    <property type="component" value="Unassembled WGS sequence"/>
</dbReference>
<dbReference type="VEuPathDB" id="FungiDB:VP01_3216g1"/>
<protein>
    <recommendedName>
        <fullName evidence="5">Retrotransposon gag domain-containing protein</fullName>
    </recommendedName>
</protein>
<feature type="transmembrane region" description="Helical" evidence="2">
    <location>
        <begin position="29"/>
        <end position="50"/>
    </location>
</feature>